<dbReference type="GO" id="GO:1903457">
    <property type="term" value="P:lactate catabolic process"/>
    <property type="evidence" value="ECO:0007669"/>
    <property type="project" value="TreeGrafter"/>
</dbReference>
<dbReference type="Pfam" id="PF01565">
    <property type="entry name" value="FAD_binding_4"/>
    <property type="match status" value="1"/>
</dbReference>
<dbReference type="GO" id="GO:0018695">
    <property type="term" value="F:4-cresol dehydrogenase (hydroxylating) activity"/>
    <property type="evidence" value="ECO:0007669"/>
    <property type="project" value="UniProtKB-EC"/>
</dbReference>
<keyword evidence="7" id="KW-1185">Reference proteome</keyword>
<dbReference type="Gene3D" id="3.30.43.10">
    <property type="entry name" value="Uridine Diphospho-n-acetylenolpyruvylglucosamine Reductase, domain 2"/>
    <property type="match status" value="1"/>
</dbReference>
<dbReference type="EC" id="1.17.9.1" evidence="6"/>
<dbReference type="InterPro" id="IPR036318">
    <property type="entry name" value="FAD-bd_PCMH-like_sf"/>
</dbReference>
<evidence type="ECO:0000256" key="3">
    <source>
        <dbReference type="ARBA" id="ARBA00022827"/>
    </source>
</evidence>
<keyword evidence="4 6" id="KW-0560">Oxidoreductase</keyword>
<dbReference type="EMBL" id="CP031423">
    <property type="protein sequence ID" value="AZS38132.1"/>
    <property type="molecule type" value="Genomic_DNA"/>
</dbReference>
<reference evidence="6 7" key="1">
    <citation type="submission" date="2018-08" db="EMBL/GenBank/DDBJ databases">
        <title>Microbacterium lemovicicum sp. nov., a bacterium isolated from a natural uranium-rich soil.</title>
        <authorList>
            <person name="ORTET P."/>
        </authorList>
    </citation>
    <scope>NUCLEOTIDE SEQUENCE [LARGE SCALE GENOMIC DNA]</scope>
    <source>
        <strain evidence="6 7">Viu22</strain>
    </source>
</reference>
<dbReference type="RefSeq" id="WP_206502641.1">
    <property type="nucleotide sequence ID" value="NZ_CP031423.1"/>
</dbReference>
<dbReference type="Gene3D" id="3.40.462.10">
    <property type="entry name" value="FAD-linked oxidases, C-terminal domain"/>
    <property type="match status" value="1"/>
</dbReference>
<keyword evidence="2" id="KW-0285">Flavoprotein</keyword>
<dbReference type="PROSITE" id="PS51387">
    <property type="entry name" value="FAD_PCMH"/>
    <property type="match status" value="1"/>
</dbReference>
<dbReference type="GO" id="GO:0004458">
    <property type="term" value="F:D-lactate dehydrogenase (cytochrome) activity"/>
    <property type="evidence" value="ECO:0007669"/>
    <property type="project" value="TreeGrafter"/>
</dbReference>
<proteinExistence type="predicted"/>
<dbReference type="KEGG" id="mlv:CVS47_02783"/>
<evidence type="ECO:0000256" key="4">
    <source>
        <dbReference type="ARBA" id="ARBA00023002"/>
    </source>
</evidence>
<comment type="cofactor">
    <cofactor evidence="1">
        <name>FAD</name>
        <dbReference type="ChEBI" id="CHEBI:57692"/>
    </cofactor>
</comment>
<protein>
    <submittedName>
        <fullName evidence="6">4-cresol dehydrogenase [hydroxylating] flavoprotein subunit</fullName>
        <ecNumber evidence="6">1.17.9.1</ecNumber>
    </submittedName>
</protein>
<dbReference type="Gene3D" id="1.10.45.10">
    <property type="entry name" value="Vanillyl-alcohol Oxidase, Chain A, domain 4"/>
    <property type="match status" value="1"/>
</dbReference>
<dbReference type="Pfam" id="PF02913">
    <property type="entry name" value="FAD-oxidase_C"/>
    <property type="match status" value="1"/>
</dbReference>
<dbReference type="Gene3D" id="3.30.465.10">
    <property type="match status" value="1"/>
</dbReference>
<keyword evidence="3" id="KW-0274">FAD</keyword>
<dbReference type="PANTHER" id="PTHR11748:SF114">
    <property type="entry name" value="ARYL-ALCOHOL OXIDASE VANILLYL-ALCOHOL OXIDASE (AFU_ORTHOLOGUE AFUA_3G09500)-RELATED"/>
    <property type="match status" value="1"/>
</dbReference>
<dbReference type="PANTHER" id="PTHR11748">
    <property type="entry name" value="D-LACTATE DEHYDROGENASE"/>
    <property type="match status" value="1"/>
</dbReference>
<dbReference type="AlphaFoldDB" id="A0A3Q9J0M7"/>
<evidence type="ECO:0000313" key="6">
    <source>
        <dbReference type="EMBL" id="AZS38132.1"/>
    </source>
</evidence>
<evidence type="ECO:0000256" key="1">
    <source>
        <dbReference type="ARBA" id="ARBA00001974"/>
    </source>
</evidence>
<dbReference type="SUPFAM" id="SSF55103">
    <property type="entry name" value="FAD-linked oxidases, C-terminal domain"/>
    <property type="match status" value="1"/>
</dbReference>
<dbReference type="InterPro" id="IPR016170">
    <property type="entry name" value="Cytok_DH_C_sf"/>
</dbReference>
<dbReference type="InterPro" id="IPR016166">
    <property type="entry name" value="FAD-bd_PCMH"/>
</dbReference>
<dbReference type="InterPro" id="IPR006094">
    <property type="entry name" value="Oxid_FAD_bind_N"/>
</dbReference>
<evidence type="ECO:0000259" key="5">
    <source>
        <dbReference type="PROSITE" id="PS51387"/>
    </source>
</evidence>
<organism evidence="6 7">
    <name type="scientific">Microbacterium lemovicicum</name>
    <dbReference type="NCBI Taxonomy" id="1072463"/>
    <lineage>
        <taxon>Bacteria</taxon>
        <taxon>Bacillati</taxon>
        <taxon>Actinomycetota</taxon>
        <taxon>Actinomycetes</taxon>
        <taxon>Micrococcales</taxon>
        <taxon>Microbacteriaceae</taxon>
        <taxon>Microbacterium</taxon>
    </lineage>
</organism>
<dbReference type="SUPFAM" id="SSF56176">
    <property type="entry name" value="FAD-binding/transporter-associated domain-like"/>
    <property type="match status" value="1"/>
</dbReference>
<dbReference type="InterPro" id="IPR016171">
    <property type="entry name" value="Vanillyl_alc_oxidase_C-sub2"/>
</dbReference>
<dbReference type="InterPro" id="IPR016169">
    <property type="entry name" value="FAD-bd_PCMH_sub2"/>
</dbReference>
<evidence type="ECO:0000313" key="7">
    <source>
        <dbReference type="Proteomes" id="UP000276888"/>
    </source>
</evidence>
<dbReference type="InterPro" id="IPR004113">
    <property type="entry name" value="FAD-bd_oxidored_4_C"/>
</dbReference>
<accession>A0A3Q9J0M7</accession>
<dbReference type="GO" id="GO:0071949">
    <property type="term" value="F:FAD binding"/>
    <property type="evidence" value="ECO:0007669"/>
    <property type="project" value="InterPro"/>
</dbReference>
<gene>
    <name evidence="6" type="primary">pchF</name>
    <name evidence="6" type="ORF">CVS47_02783</name>
</gene>
<dbReference type="InterPro" id="IPR016167">
    <property type="entry name" value="FAD-bd_PCMH_sub1"/>
</dbReference>
<evidence type="ECO:0000256" key="2">
    <source>
        <dbReference type="ARBA" id="ARBA00022630"/>
    </source>
</evidence>
<dbReference type="InterPro" id="IPR016164">
    <property type="entry name" value="FAD-linked_Oxase-like_C"/>
</dbReference>
<sequence length="542" mass="59718">MSTPTTVRNPSDLARVLPPDVSAATFDTAIGELIAALGEDGVHVDPELVGRYDDEFPVTGDLSFTASAVVFPATTEDVQEIVRIANRHLIPLHAISTGKNLGYGGASPRVAGSIVVHVGKRMNRILELNGKFAYALIEPGVTYFELYQAIQDAGLPLWIDAPDLSWGSIVGNILDRGVGYTPYGNHSLWKSGMEIVLPDGDLLRTGMGGLPGSNTWQLFAPSFGPQPDNLFEQSNFGIVTKLGIQLMGAPPAAETFQITFDNPEDLEAIIDLMLPLRINMAPLQNVPVLRNIFLDAAQVSRRSDWYTGEGPIPDDVVERMKAELNLGYWNFYGTVYGPPPVVEQYLQIIEGAFSQIPGSRFHTTRTRPHSADDRGAHTLHDRHRINTGIPTIEEANLMNWLPDGAHMGFSPLSAPDGADALRQFRMVKQRADEFSVDYAAQFVIGLREMHHISLLLYTKTDPAQRDKTLRLVHELIDEAAQNGYGEYRAHHAWADQVAATYSFNDNAQRRFNERIKDALDPNGILNPGKAGIWPARLRGRGL</sequence>
<feature type="domain" description="FAD-binding PCMH-type" evidence="5">
    <location>
        <begin position="62"/>
        <end position="249"/>
    </location>
</feature>
<dbReference type="GO" id="GO:0008720">
    <property type="term" value="F:D-lactate dehydrogenase (NAD+) activity"/>
    <property type="evidence" value="ECO:0007669"/>
    <property type="project" value="TreeGrafter"/>
</dbReference>
<dbReference type="Proteomes" id="UP000276888">
    <property type="component" value="Chromosome"/>
</dbReference>
<name>A0A3Q9J0M7_9MICO</name>